<feature type="domain" description="IrrE N-terminal-like" evidence="1">
    <location>
        <begin position="67"/>
        <end position="171"/>
    </location>
</feature>
<comment type="caution">
    <text evidence="2">The sequence shown here is derived from an EMBL/GenBank/DDBJ whole genome shotgun (WGS) entry which is preliminary data.</text>
</comment>
<dbReference type="Pfam" id="PF06114">
    <property type="entry name" value="Peptidase_M78"/>
    <property type="match status" value="1"/>
</dbReference>
<dbReference type="InterPro" id="IPR052345">
    <property type="entry name" value="Rad_response_metalloprotease"/>
</dbReference>
<dbReference type="RefSeq" id="WP_173062342.1">
    <property type="nucleotide sequence ID" value="NZ_BAABGO010000046.1"/>
</dbReference>
<name>A0A6V8KI83_9ACTN</name>
<dbReference type="PANTHER" id="PTHR43236">
    <property type="entry name" value="ANTITOXIN HIGA1"/>
    <property type="match status" value="1"/>
</dbReference>
<protein>
    <recommendedName>
        <fullName evidence="1">IrrE N-terminal-like domain-containing protein</fullName>
    </recommendedName>
</protein>
<evidence type="ECO:0000313" key="2">
    <source>
        <dbReference type="EMBL" id="GFJ82171.1"/>
    </source>
</evidence>
<dbReference type="PANTHER" id="PTHR43236:SF1">
    <property type="entry name" value="BLL7220 PROTEIN"/>
    <property type="match status" value="1"/>
</dbReference>
<dbReference type="InterPro" id="IPR010359">
    <property type="entry name" value="IrrE_HExxH"/>
</dbReference>
<evidence type="ECO:0000259" key="1">
    <source>
        <dbReference type="Pfam" id="PF06114"/>
    </source>
</evidence>
<dbReference type="AlphaFoldDB" id="A0A6V8KI83"/>
<accession>A0A6V8KI83</accession>
<sequence length="189" mass="21183">MRRGFKTEAERLADRTRAQLGLQPHAHMPIRDLATHLSIEIYSADDLVDQADLEELDRLQPGVFSAATFHLPDGRTVIVSNPYNEVGRTNSDIAHEIAHLLLRHDVRELQQIGGHTFFTCNPEQEEEANWLAGCLLLPRALLLREAFAGSDPAAIAQKHQVSIPMARFRLNASGVLLQAQRARSGRIRR</sequence>
<evidence type="ECO:0000313" key="3">
    <source>
        <dbReference type="Proteomes" id="UP000482800"/>
    </source>
</evidence>
<dbReference type="Proteomes" id="UP000482800">
    <property type="component" value="Unassembled WGS sequence"/>
</dbReference>
<organism evidence="2 3">
    <name type="scientific">Phytohabitans houttuyneae</name>
    <dbReference type="NCBI Taxonomy" id="1076126"/>
    <lineage>
        <taxon>Bacteria</taxon>
        <taxon>Bacillati</taxon>
        <taxon>Actinomycetota</taxon>
        <taxon>Actinomycetes</taxon>
        <taxon>Micromonosporales</taxon>
        <taxon>Micromonosporaceae</taxon>
    </lineage>
</organism>
<reference evidence="2 3" key="2">
    <citation type="submission" date="2020-03" db="EMBL/GenBank/DDBJ databases">
        <authorList>
            <person name="Ichikawa N."/>
            <person name="Kimura A."/>
            <person name="Kitahashi Y."/>
            <person name="Uohara A."/>
        </authorList>
    </citation>
    <scope>NUCLEOTIDE SEQUENCE [LARGE SCALE GENOMIC DNA]</scope>
    <source>
        <strain evidence="2 3">NBRC 108639</strain>
    </source>
</reference>
<proteinExistence type="predicted"/>
<gene>
    <name evidence="2" type="ORF">Phou_063510</name>
</gene>
<reference evidence="2 3" key="1">
    <citation type="submission" date="2020-03" db="EMBL/GenBank/DDBJ databases">
        <title>Whole genome shotgun sequence of Phytohabitans houttuyneae NBRC 108639.</title>
        <authorList>
            <person name="Komaki H."/>
            <person name="Tamura T."/>
        </authorList>
    </citation>
    <scope>NUCLEOTIDE SEQUENCE [LARGE SCALE GENOMIC DNA]</scope>
    <source>
        <strain evidence="2 3">NBRC 108639</strain>
    </source>
</reference>
<keyword evidence="3" id="KW-1185">Reference proteome</keyword>
<dbReference type="Gene3D" id="1.10.10.2910">
    <property type="match status" value="1"/>
</dbReference>
<dbReference type="EMBL" id="BLPF01000002">
    <property type="protein sequence ID" value="GFJ82171.1"/>
    <property type="molecule type" value="Genomic_DNA"/>
</dbReference>